<dbReference type="InterPro" id="IPR005025">
    <property type="entry name" value="FMN_Rdtase-like_dom"/>
</dbReference>
<protein>
    <submittedName>
        <fullName evidence="2">NADPH-dependent oxidoreductase</fullName>
    </submittedName>
</protein>
<dbReference type="Gene3D" id="3.40.50.360">
    <property type="match status" value="1"/>
</dbReference>
<dbReference type="SUPFAM" id="SSF52218">
    <property type="entry name" value="Flavoproteins"/>
    <property type="match status" value="1"/>
</dbReference>
<dbReference type="InterPro" id="IPR029039">
    <property type="entry name" value="Flavoprotein-like_sf"/>
</dbReference>
<dbReference type="PANTHER" id="PTHR30543">
    <property type="entry name" value="CHROMATE REDUCTASE"/>
    <property type="match status" value="1"/>
</dbReference>
<evidence type="ECO:0000259" key="1">
    <source>
        <dbReference type="Pfam" id="PF03358"/>
    </source>
</evidence>
<gene>
    <name evidence="2" type="ORF">ENR15_03505</name>
</gene>
<dbReference type="GO" id="GO:0016491">
    <property type="term" value="F:oxidoreductase activity"/>
    <property type="evidence" value="ECO:0007669"/>
    <property type="project" value="InterPro"/>
</dbReference>
<proteinExistence type="predicted"/>
<accession>A0A7C3ZIH7</accession>
<dbReference type="GO" id="GO:0005829">
    <property type="term" value="C:cytosol"/>
    <property type="evidence" value="ECO:0007669"/>
    <property type="project" value="TreeGrafter"/>
</dbReference>
<sequence length="178" mass="19027">MTFTPKILAFAGSTRADSYNKKMVKIAAAGAKAAGAEVTYLDLRDLPLPLFDEDLQAQEGFPENARKLKELMLAHQGLLIASPEYNSSITAVLKNAIDWASRPSEPGEQMLACFNGKVATIMSASPGGMGGMRGLVHLRSILGNINVIADGVTTSLKAGAVRQLAVYGKKRWGVFFVN</sequence>
<reference evidence="2" key="1">
    <citation type="journal article" date="2020" name="mSystems">
        <title>Genome- and Community-Level Interaction Insights into Carbon Utilization and Element Cycling Functions of Hydrothermarchaeota in Hydrothermal Sediment.</title>
        <authorList>
            <person name="Zhou Z."/>
            <person name="Liu Y."/>
            <person name="Xu W."/>
            <person name="Pan J."/>
            <person name="Luo Z.H."/>
            <person name="Li M."/>
        </authorList>
    </citation>
    <scope>NUCLEOTIDE SEQUENCE [LARGE SCALE GENOMIC DNA]</scope>
    <source>
        <strain evidence="2">SpSt-374</strain>
    </source>
</reference>
<dbReference type="AlphaFoldDB" id="A0A7C3ZIH7"/>
<dbReference type="PANTHER" id="PTHR30543:SF21">
    <property type="entry name" value="NAD(P)H-DEPENDENT FMN REDUCTASE LOT6"/>
    <property type="match status" value="1"/>
</dbReference>
<name>A0A7C3ZIH7_9CYAN</name>
<dbReference type="Pfam" id="PF03358">
    <property type="entry name" value="FMN_red"/>
    <property type="match status" value="1"/>
</dbReference>
<comment type="caution">
    <text evidence="2">The sequence shown here is derived from an EMBL/GenBank/DDBJ whole genome shotgun (WGS) entry which is preliminary data.</text>
</comment>
<feature type="domain" description="NADPH-dependent FMN reductase-like" evidence="1">
    <location>
        <begin position="5"/>
        <end position="147"/>
    </location>
</feature>
<dbReference type="InterPro" id="IPR050712">
    <property type="entry name" value="NAD(P)H-dep_reductase"/>
</dbReference>
<dbReference type="EMBL" id="DSPX01000035">
    <property type="protein sequence ID" value="HGF99744.1"/>
    <property type="molecule type" value="Genomic_DNA"/>
</dbReference>
<evidence type="ECO:0000313" key="2">
    <source>
        <dbReference type="EMBL" id="HGF99744.1"/>
    </source>
</evidence>
<dbReference type="GO" id="GO:0010181">
    <property type="term" value="F:FMN binding"/>
    <property type="evidence" value="ECO:0007669"/>
    <property type="project" value="TreeGrafter"/>
</dbReference>
<organism evidence="2">
    <name type="scientific">Planktothricoides sp. SpSt-374</name>
    <dbReference type="NCBI Taxonomy" id="2282167"/>
    <lineage>
        <taxon>Bacteria</taxon>
        <taxon>Bacillati</taxon>
        <taxon>Cyanobacteriota</taxon>
        <taxon>Cyanophyceae</taxon>
        <taxon>Oscillatoriophycideae</taxon>
        <taxon>Oscillatoriales</taxon>
        <taxon>Oscillatoriaceae</taxon>
        <taxon>Planktothricoides</taxon>
    </lineage>
</organism>